<dbReference type="STRING" id="1548.CSCA_3008"/>
<evidence type="ECO:0008006" key="4">
    <source>
        <dbReference type="Google" id="ProtNLM"/>
    </source>
</evidence>
<feature type="region of interest" description="Disordered" evidence="1">
    <location>
        <begin position="181"/>
        <end position="203"/>
    </location>
</feature>
<name>A0A0E3K1M8_CLOSL</name>
<dbReference type="KEGG" id="csq:CSCA_3008"/>
<reference evidence="2 3" key="1">
    <citation type="journal article" date="2015" name="J. Biotechnol.">
        <title>Complete genome sequence of a malodorant-producing acetogen, Clostridium scatologenes ATCC 25775(T).</title>
        <authorList>
            <person name="Zhu Z."/>
            <person name="Guo T."/>
            <person name="Zheng H."/>
            <person name="Song T."/>
            <person name="Ouyang P."/>
            <person name="Xie J."/>
        </authorList>
    </citation>
    <scope>NUCLEOTIDE SEQUENCE [LARGE SCALE GENOMIC DNA]</scope>
    <source>
        <strain evidence="2 3">ATCC 25775</strain>
    </source>
</reference>
<gene>
    <name evidence="2" type="ORF">CSCA_3008</name>
</gene>
<protein>
    <recommendedName>
        <fullName evidence="4">SbsA Ig-like domain-containing protein</fullName>
    </recommendedName>
</protein>
<dbReference type="HOGENOM" id="CLU_942334_0_0_9"/>
<evidence type="ECO:0000313" key="2">
    <source>
        <dbReference type="EMBL" id="AKA70133.1"/>
    </source>
</evidence>
<accession>A0A0E3K1M8</accession>
<sequence>MEEGKALVNIVRTEIINERTLEKFSFVTQSSCDIKPDLSAGKEDILRVKDTIYGINQTEDITIGYEVKMTDSLLTPELMALVDGGTFVSGKYEAPKAGIKVNRDKYTLSIYTEEKDYTDTVGYAKFTTKHNKGKALDFKLKDGAFYVPEFNSKSRPARGESPIEIEFLDTLPNDTPIVPPSTGGATVPTPPTPTTADGTTKTPGVTIGSDCRVTWVFATAINDADATVTNFKVTKKTVGTVVAGNVTIDSTKKIVTFVPTSIAAGITYTATALAVRSSGATTADTTSVSVDFTTV</sequence>
<dbReference type="EMBL" id="CP009933">
    <property type="protein sequence ID" value="AKA70133.1"/>
    <property type="molecule type" value="Genomic_DNA"/>
</dbReference>
<evidence type="ECO:0000256" key="1">
    <source>
        <dbReference type="SAM" id="MobiDB-lite"/>
    </source>
</evidence>
<organism evidence="2 3">
    <name type="scientific">Clostridium scatologenes</name>
    <dbReference type="NCBI Taxonomy" id="1548"/>
    <lineage>
        <taxon>Bacteria</taxon>
        <taxon>Bacillati</taxon>
        <taxon>Bacillota</taxon>
        <taxon>Clostridia</taxon>
        <taxon>Eubacteriales</taxon>
        <taxon>Clostridiaceae</taxon>
        <taxon>Clostridium</taxon>
    </lineage>
</organism>
<dbReference type="Proteomes" id="UP000033115">
    <property type="component" value="Chromosome"/>
</dbReference>
<keyword evidence="3" id="KW-1185">Reference proteome</keyword>
<dbReference type="RefSeq" id="WP_029160924.1">
    <property type="nucleotide sequence ID" value="NZ_CP009933.1"/>
</dbReference>
<evidence type="ECO:0000313" key="3">
    <source>
        <dbReference type="Proteomes" id="UP000033115"/>
    </source>
</evidence>
<dbReference type="AlphaFoldDB" id="A0A0E3K1M8"/>
<proteinExistence type="predicted"/>
<feature type="compositionally biased region" description="Low complexity" evidence="1">
    <location>
        <begin position="194"/>
        <end position="203"/>
    </location>
</feature>